<keyword evidence="5" id="KW-1185">Reference proteome</keyword>
<dbReference type="PRINTS" id="PR01407">
    <property type="entry name" value="BUTYPHLNCDUF"/>
</dbReference>
<comment type="caution">
    <text evidence="4">The sequence shown here is derived from an EMBL/GenBank/DDBJ whole genome shotgun (WGS) entry which is preliminary data.</text>
</comment>
<reference evidence="4 5" key="1">
    <citation type="submission" date="2020-03" db="EMBL/GenBank/DDBJ databases">
        <title>Dissostichus mawsoni Genome sequencing and assembly.</title>
        <authorList>
            <person name="Park H."/>
        </authorList>
    </citation>
    <scope>NUCLEOTIDE SEQUENCE [LARGE SCALE GENOMIC DNA]</scope>
    <source>
        <strain evidence="4">DM0001</strain>
        <tissue evidence="4">Muscle</tissue>
    </source>
</reference>
<feature type="coiled-coil region" evidence="1">
    <location>
        <begin position="333"/>
        <end position="371"/>
    </location>
</feature>
<dbReference type="Gene3D" id="2.60.120.920">
    <property type="match status" value="2"/>
</dbReference>
<dbReference type="PANTHER" id="PTHR24103">
    <property type="entry name" value="E3 UBIQUITIN-PROTEIN LIGASE TRIM"/>
    <property type="match status" value="1"/>
</dbReference>
<feature type="transmembrane region" description="Helical" evidence="2">
    <location>
        <begin position="51"/>
        <end position="74"/>
    </location>
</feature>
<dbReference type="InterPro" id="IPR001870">
    <property type="entry name" value="B30.2/SPRY"/>
</dbReference>
<feature type="domain" description="B30.2/SPRY" evidence="3">
    <location>
        <begin position="369"/>
        <end position="592"/>
    </location>
</feature>
<proteinExistence type="predicted"/>
<dbReference type="InterPro" id="IPR003879">
    <property type="entry name" value="Butyrophylin_SPRY"/>
</dbReference>
<accession>A0A7J5YQH1</accession>
<dbReference type="Proteomes" id="UP000518266">
    <property type="component" value="Unassembled WGS sequence"/>
</dbReference>
<dbReference type="SUPFAM" id="SSF49899">
    <property type="entry name" value="Concanavalin A-like lectins/glucanases"/>
    <property type="match status" value="1"/>
</dbReference>
<keyword evidence="2" id="KW-0812">Transmembrane</keyword>
<dbReference type="SMART" id="SM00589">
    <property type="entry name" value="PRY"/>
    <property type="match status" value="1"/>
</dbReference>
<dbReference type="InterPro" id="IPR058030">
    <property type="entry name" value="TRIM8/14/16/25/29/45/65_CC"/>
</dbReference>
<dbReference type="OrthoDB" id="6270329at2759"/>
<evidence type="ECO:0000313" key="5">
    <source>
        <dbReference type="Proteomes" id="UP000518266"/>
    </source>
</evidence>
<dbReference type="InterPro" id="IPR043136">
    <property type="entry name" value="B30.2/SPRY_sf"/>
</dbReference>
<name>A0A7J5YQH1_DISMA</name>
<organism evidence="4 5">
    <name type="scientific">Dissostichus mawsoni</name>
    <name type="common">Antarctic cod</name>
    <dbReference type="NCBI Taxonomy" id="36200"/>
    <lineage>
        <taxon>Eukaryota</taxon>
        <taxon>Metazoa</taxon>
        <taxon>Chordata</taxon>
        <taxon>Craniata</taxon>
        <taxon>Vertebrata</taxon>
        <taxon>Euteleostomi</taxon>
        <taxon>Actinopterygii</taxon>
        <taxon>Neopterygii</taxon>
        <taxon>Teleostei</taxon>
        <taxon>Neoteleostei</taxon>
        <taxon>Acanthomorphata</taxon>
        <taxon>Eupercaria</taxon>
        <taxon>Perciformes</taxon>
        <taxon>Notothenioidei</taxon>
        <taxon>Nototheniidae</taxon>
        <taxon>Dissostichus</taxon>
    </lineage>
</organism>
<evidence type="ECO:0000256" key="1">
    <source>
        <dbReference type="SAM" id="Coils"/>
    </source>
</evidence>
<protein>
    <recommendedName>
        <fullName evidence="3">B30.2/SPRY domain-containing protein</fullName>
    </recommendedName>
</protein>
<feature type="transmembrane region" description="Helical" evidence="2">
    <location>
        <begin position="158"/>
        <end position="183"/>
    </location>
</feature>
<dbReference type="SUPFAM" id="SSF81321">
    <property type="entry name" value="Family A G protein-coupled receptor-like"/>
    <property type="match status" value="1"/>
</dbReference>
<evidence type="ECO:0000259" key="3">
    <source>
        <dbReference type="PROSITE" id="PS50188"/>
    </source>
</evidence>
<dbReference type="CDD" id="cd13733">
    <property type="entry name" value="SPRY_PRY_C-I_1"/>
    <property type="match status" value="1"/>
</dbReference>
<feature type="transmembrane region" description="Helical" evidence="2">
    <location>
        <begin position="13"/>
        <end position="39"/>
    </location>
</feature>
<dbReference type="InterPro" id="IPR050143">
    <property type="entry name" value="TRIM/RBCC"/>
</dbReference>
<sequence>MANISARHLPPDVYFYMLVGSADNLLGLPLNSWALRLIVSGKSSLVQSELLTLNLLVMENMCSMWYFFSFVAIFCRVHSLRLMLKFYHAMSVVGRALFQCHVCVDRYLAVLHPTVFLRADGRQRVRRHVGERFADVNVMNRVFHGCGLMNVFLPEGTALYYTVAFLFLVPFLLTELFCSVSIVRVLRRPGPGQKEGNRQKKRAVNIICMVLVMLAYRECPQRLLPESSQVSPPPESSGALLPHRQHLHLLQLCGDSGARGHSVTPAQREWHSRKLGVADVELKGLISERERKVEEIHNSLREIQAAVETQTHGTVCVFSKLISSLERCQAEVLEVLERSRRAAEHRAEVLLTELQEEVSELRKRREAVSQLALTEDYSFPALSSPPPAKDWSSVSVVSELTSGAVLRTVYQMMQRVQEEIQQLPKVFQQSSEPAVPKTNPKTRKVQEYATNVILDANTAHPRLIISADGRQVQCGERHQSLPDYPERFDRVGKITVSPAHGYWFLSLRDRMEYAFRTEPSTNLTVNPRPTRVGVFVDCDKGVVSFYNVEARLLIFTFTDVFPDTIHAFFSPCTNKSGRNEAPLIICLLQCQNEM</sequence>
<dbReference type="EMBL" id="JAAKFY010000009">
    <property type="protein sequence ID" value="KAF3851814.1"/>
    <property type="molecule type" value="Genomic_DNA"/>
</dbReference>
<dbReference type="Pfam" id="PF25600">
    <property type="entry name" value="TRIM_CC"/>
    <property type="match status" value="1"/>
</dbReference>
<keyword evidence="2" id="KW-0472">Membrane</keyword>
<keyword evidence="2" id="KW-1133">Transmembrane helix</keyword>
<dbReference type="PROSITE" id="PS50188">
    <property type="entry name" value="B302_SPRY"/>
    <property type="match status" value="1"/>
</dbReference>
<keyword evidence="1" id="KW-0175">Coiled coil</keyword>
<dbReference type="AlphaFoldDB" id="A0A7J5YQH1"/>
<gene>
    <name evidence="4" type="ORF">F7725_005169</name>
</gene>
<dbReference type="InterPro" id="IPR013320">
    <property type="entry name" value="ConA-like_dom_sf"/>
</dbReference>
<evidence type="ECO:0000313" key="4">
    <source>
        <dbReference type="EMBL" id="KAF3851814.1"/>
    </source>
</evidence>
<evidence type="ECO:0000256" key="2">
    <source>
        <dbReference type="SAM" id="Phobius"/>
    </source>
</evidence>
<dbReference type="Pfam" id="PF13765">
    <property type="entry name" value="PRY"/>
    <property type="match status" value="1"/>
</dbReference>
<dbReference type="InterPro" id="IPR006574">
    <property type="entry name" value="PRY"/>
</dbReference>